<gene>
    <name evidence="5" type="ORF">P6P90_11330</name>
</gene>
<dbReference type="PROSITE" id="PS50956">
    <property type="entry name" value="HTH_ASNC_2"/>
    <property type="match status" value="1"/>
</dbReference>
<name>A0ABT6H5E3_9BACI</name>
<dbReference type="InterPro" id="IPR019887">
    <property type="entry name" value="Tscrpt_reg_AsnC/Lrp_C"/>
</dbReference>
<evidence type="ECO:0000259" key="4">
    <source>
        <dbReference type="PROSITE" id="PS50956"/>
    </source>
</evidence>
<dbReference type="InterPro" id="IPR036388">
    <property type="entry name" value="WH-like_DNA-bd_sf"/>
</dbReference>
<dbReference type="Gene3D" id="1.10.10.10">
    <property type="entry name" value="Winged helix-like DNA-binding domain superfamily/Winged helix DNA-binding domain"/>
    <property type="match status" value="1"/>
</dbReference>
<feature type="domain" description="HTH asnC-type" evidence="4">
    <location>
        <begin position="1"/>
        <end position="62"/>
    </location>
</feature>
<dbReference type="Proteomes" id="UP001218246">
    <property type="component" value="Unassembled WGS sequence"/>
</dbReference>
<dbReference type="PRINTS" id="PR00033">
    <property type="entry name" value="HTHASNC"/>
</dbReference>
<evidence type="ECO:0000313" key="5">
    <source>
        <dbReference type="EMBL" id="MDG5754561.1"/>
    </source>
</evidence>
<dbReference type="SMART" id="SM00344">
    <property type="entry name" value="HTH_ASNC"/>
    <property type="match status" value="1"/>
</dbReference>
<dbReference type="InterPro" id="IPR019888">
    <property type="entry name" value="Tscrpt_reg_AsnC-like"/>
</dbReference>
<organism evidence="5 6">
    <name type="scientific">Ectobacillus antri</name>
    <dbReference type="NCBI Taxonomy" id="2486280"/>
    <lineage>
        <taxon>Bacteria</taxon>
        <taxon>Bacillati</taxon>
        <taxon>Bacillota</taxon>
        <taxon>Bacilli</taxon>
        <taxon>Bacillales</taxon>
        <taxon>Bacillaceae</taxon>
        <taxon>Ectobacillus</taxon>
    </lineage>
</organism>
<evidence type="ECO:0000256" key="3">
    <source>
        <dbReference type="ARBA" id="ARBA00023163"/>
    </source>
</evidence>
<dbReference type="EMBL" id="JARULN010000010">
    <property type="protein sequence ID" value="MDG5754561.1"/>
    <property type="molecule type" value="Genomic_DNA"/>
</dbReference>
<protein>
    <submittedName>
        <fullName evidence="5">Lrp/AsnC family transcriptional regulator</fullName>
    </submittedName>
</protein>
<comment type="caution">
    <text evidence="5">The sequence shown here is derived from an EMBL/GenBank/DDBJ whole genome shotgun (WGS) entry which is preliminary data.</text>
</comment>
<proteinExistence type="predicted"/>
<evidence type="ECO:0000313" key="6">
    <source>
        <dbReference type="Proteomes" id="UP001218246"/>
    </source>
</evidence>
<reference evidence="5 6" key="1">
    <citation type="submission" date="2023-04" db="EMBL/GenBank/DDBJ databases">
        <title>Ectobacillus antri isolated from activated sludge.</title>
        <authorList>
            <person name="Yan P."/>
            <person name="Liu X."/>
        </authorList>
    </citation>
    <scope>NUCLEOTIDE SEQUENCE [LARGE SCALE GENOMIC DNA]</scope>
    <source>
        <strain evidence="5 6">C18H</strain>
    </source>
</reference>
<dbReference type="CDD" id="cd00090">
    <property type="entry name" value="HTH_ARSR"/>
    <property type="match status" value="1"/>
</dbReference>
<dbReference type="Gene3D" id="3.30.70.920">
    <property type="match status" value="1"/>
</dbReference>
<accession>A0ABT6H5E3</accession>
<evidence type="ECO:0000256" key="1">
    <source>
        <dbReference type="ARBA" id="ARBA00023015"/>
    </source>
</evidence>
<dbReference type="SUPFAM" id="SSF54909">
    <property type="entry name" value="Dimeric alpha+beta barrel"/>
    <property type="match status" value="1"/>
</dbReference>
<dbReference type="InterPro" id="IPR011991">
    <property type="entry name" value="ArsR-like_HTH"/>
</dbReference>
<dbReference type="PANTHER" id="PTHR30154">
    <property type="entry name" value="LEUCINE-RESPONSIVE REGULATORY PROTEIN"/>
    <property type="match status" value="1"/>
</dbReference>
<keyword evidence="2" id="KW-0238">DNA-binding</keyword>
<keyword evidence="1" id="KW-0805">Transcription regulation</keyword>
<dbReference type="Pfam" id="PF13412">
    <property type="entry name" value="HTH_24"/>
    <property type="match status" value="1"/>
</dbReference>
<dbReference type="PANTHER" id="PTHR30154:SF20">
    <property type="entry name" value="LEUCINE-RESPONSIVE REGULATORY PROTEIN"/>
    <property type="match status" value="1"/>
</dbReference>
<sequence>MDEIDELIIEGLRENARISITELSKQIRLSAPSVTERIKKLEDRGVIEGYTVKINHKKLGKHITAYILFDTHRCQQFVQFCQSYTDVTECHRLAGQYSYLVKIVTEDITTLESFIDKAMYYGKSSTLIVLSSPITHRETIR</sequence>
<dbReference type="RefSeq" id="WP_124564549.1">
    <property type="nucleotide sequence ID" value="NZ_JARRRY010000006.1"/>
</dbReference>
<evidence type="ECO:0000256" key="2">
    <source>
        <dbReference type="ARBA" id="ARBA00023125"/>
    </source>
</evidence>
<dbReference type="InterPro" id="IPR011008">
    <property type="entry name" value="Dimeric_a/b-barrel"/>
</dbReference>
<keyword evidence="6" id="KW-1185">Reference proteome</keyword>
<dbReference type="SUPFAM" id="SSF46785">
    <property type="entry name" value="Winged helix' DNA-binding domain"/>
    <property type="match status" value="1"/>
</dbReference>
<dbReference type="InterPro" id="IPR000485">
    <property type="entry name" value="AsnC-type_HTH_dom"/>
</dbReference>
<dbReference type="InterPro" id="IPR036390">
    <property type="entry name" value="WH_DNA-bd_sf"/>
</dbReference>
<keyword evidence="3" id="KW-0804">Transcription</keyword>
<dbReference type="Pfam" id="PF01037">
    <property type="entry name" value="AsnC_trans_reg"/>
    <property type="match status" value="1"/>
</dbReference>